<feature type="compositionally biased region" description="Basic and acidic residues" evidence="9">
    <location>
        <begin position="229"/>
        <end position="249"/>
    </location>
</feature>
<evidence type="ECO:0000256" key="3">
    <source>
        <dbReference type="ARBA" id="ARBA00020634"/>
    </source>
</evidence>
<dbReference type="InterPro" id="IPR038566">
    <property type="entry name" value="Mediator_Med6_sf"/>
</dbReference>
<dbReference type="Gene3D" id="3.10.450.580">
    <property type="entry name" value="Mediator complex, subunit Med6"/>
    <property type="match status" value="1"/>
</dbReference>
<dbReference type="OrthoDB" id="344220at2759"/>
<dbReference type="Pfam" id="PF04934">
    <property type="entry name" value="Med6"/>
    <property type="match status" value="1"/>
</dbReference>
<dbReference type="InterPro" id="IPR007018">
    <property type="entry name" value="Mediator_Med6"/>
</dbReference>
<name>A0A2S5B5N3_9BASI</name>
<dbReference type="Proteomes" id="UP000237144">
    <property type="component" value="Unassembled WGS sequence"/>
</dbReference>
<evidence type="ECO:0000313" key="11">
    <source>
        <dbReference type="Proteomes" id="UP000237144"/>
    </source>
</evidence>
<dbReference type="PANTHER" id="PTHR13104">
    <property type="entry name" value="MED-6-RELATED"/>
    <property type="match status" value="1"/>
</dbReference>
<evidence type="ECO:0000256" key="1">
    <source>
        <dbReference type="ARBA" id="ARBA00004123"/>
    </source>
</evidence>
<evidence type="ECO:0000256" key="7">
    <source>
        <dbReference type="ARBA" id="ARBA00031259"/>
    </source>
</evidence>
<evidence type="ECO:0000256" key="9">
    <source>
        <dbReference type="SAM" id="MobiDB-lite"/>
    </source>
</evidence>
<reference evidence="10 11" key="1">
    <citation type="journal article" date="2018" name="Front. Microbiol.">
        <title>Prospects for Fungal Bioremediation of Acidic Radioactive Waste Sites: Characterization and Genome Sequence of Rhodotorula taiwanensis MD1149.</title>
        <authorList>
            <person name="Tkavc R."/>
            <person name="Matrosova V.Y."/>
            <person name="Grichenko O.E."/>
            <person name="Gostincar C."/>
            <person name="Volpe R.P."/>
            <person name="Klimenkova P."/>
            <person name="Gaidamakova E.K."/>
            <person name="Zhou C.E."/>
            <person name="Stewart B.J."/>
            <person name="Lyman M.G."/>
            <person name="Malfatti S.A."/>
            <person name="Rubinfeld B."/>
            <person name="Courtot M."/>
            <person name="Singh J."/>
            <person name="Dalgard C.L."/>
            <person name="Hamilton T."/>
            <person name="Frey K.G."/>
            <person name="Gunde-Cimerman N."/>
            <person name="Dugan L."/>
            <person name="Daly M.J."/>
        </authorList>
    </citation>
    <scope>NUCLEOTIDE SEQUENCE [LARGE SCALE GENOMIC DNA]</scope>
    <source>
        <strain evidence="10 11">MD1149</strain>
    </source>
</reference>
<keyword evidence="8" id="KW-0010">Activator</keyword>
<dbReference type="EMBL" id="PJQD01000059">
    <property type="protein sequence ID" value="POY72092.1"/>
    <property type="molecule type" value="Genomic_DNA"/>
</dbReference>
<sequence>MSVNLLNLQWRAPEFLLACPTGTLASRSLALEYFSLSPFFDKASSNAQLRMQMMFSRGGMDGVDEEAELARFTGIEFVIAHAQPPDLFILHKRRRTSPTETTVVGAYHILNGNVYQAPSLFEVLNQRLLTSVHALETSFAALTAIKPTWTPERQYTWDVKSPPVASLAGAAANAEQVDSTETTGGVDGFGVDSASVLLDASVPGTLREPQSVALDESGSTADPIALDVKPGRGGDGDPPSRPDQQERPADAFNPLLFRALQSVAQRTEQEAIRDYERERQQEEQHQERELRDKREASSVAPVTA</sequence>
<proteinExistence type="inferred from homology"/>
<keyword evidence="5 8" id="KW-0804">Transcription</keyword>
<feature type="region of interest" description="Disordered" evidence="9">
    <location>
        <begin position="266"/>
        <end position="304"/>
    </location>
</feature>
<comment type="similarity">
    <text evidence="2 8">Belongs to the Mediator complex subunit 6 family.</text>
</comment>
<keyword evidence="11" id="KW-1185">Reference proteome</keyword>
<feature type="region of interest" description="Disordered" evidence="9">
    <location>
        <begin position="211"/>
        <end position="252"/>
    </location>
</feature>
<comment type="function">
    <text evidence="8">Component of the Mediator complex, a coactivator involved in the regulated transcription of nearly all RNA polymerase II-dependent genes. Mediator functions as a bridge to convey information from gene-specific regulatory proteins to the basal RNA polymerase II transcription machinery. Mediator is recruited to promoters by direct interactions with regulatory proteins and serves as a scaffold for the assembly of a functional preinitiation complex with RNA polymerase II and the general transcription factors.</text>
</comment>
<comment type="caution">
    <text evidence="10">The sequence shown here is derived from an EMBL/GenBank/DDBJ whole genome shotgun (WGS) entry which is preliminary data.</text>
</comment>
<comment type="subunit">
    <text evidence="8">Component of the Mediator complex.</text>
</comment>
<dbReference type="GO" id="GO:0006357">
    <property type="term" value="P:regulation of transcription by RNA polymerase II"/>
    <property type="evidence" value="ECO:0007669"/>
    <property type="project" value="InterPro"/>
</dbReference>
<evidence type="ECO:0000256" key="6">
    <source>
        <dbReference type="ARBA" id="ARBA00023242"/>
    </source>
</evidence>
<feature type="compositionally biased region" description="Basic and acidic residues" evidence="9">
    <location>
        <begin position="267"/>
        <end position="296"/>
    </location>
</feature>
<evidence type="ECO:0000313" key="10">
    <source>
        <dbReference type="EMBL" id="POY72092.1"/>
    </source>
</evidence>
<gene>
    <name evidence="8" type="primary">MED6</name>
    <name evidence="10" type="ORF">BMF94_4899</name>
</gene>
<evidence type="ECO:0000256" key="5">
    <source>
        <dbReference type="ARBA" id="ARBA00023163"/>
    </source>
</evidence>
<dbReference type="AlphaFoldDB" id="A0A2S5B5N3"/>
<dbReference type="GO" id="GO:0003712">
    <property type="term" value="F:transcription coregulator activity"/>
    <property type="evidence" value="ECO:0007669"/>
    <property type="project" value="InterPro"/>
</dbReference>
<protein>
    <recommendedName>
        <fullName evidence="3 8">Mediator of RNA polymerase II transcription subunit 6</fullName>
    </recommendedName>
    <alternativeName>
        <fullName evidence="7 8">Mediator complex subunit 6</fullName>
    </alternativeName>
</protein>
<evidence type="ECO:0000256" key="4">
    <source>
        <dbReference type="ARBA" id="ARBA00023015"/>
    </source>
</evidence>
<accession>A0A2S5B5N3</accession>
<dbReference type="STRING" id="741276.A0A2S5B5N3"/>
<evidence type="ECO:0000256" key="2">
    <source>
        <dbReference type="ARBA" id="ARBA00007526"/>
    </source>
</evidence>
<evidence type="ECO:0000256" key="8">
    <source>
        <dbReference type="RuleBase" id="RU364143"/>
    </source>
</evidence>
<keyword evidence="6 8" id="KW-0539">Nucleus</keyword>
<organism evidence="10 11">
    <name type="scientific">Rhodotorula taiwanensis</name>
    <dbReference type="NCBI Taxonomy" id="741276"/>
    <lineage>
        <taxon>Eukaryota</taxon>
        <taxon>Fungi</taxon>
        <taxon>Dikarya</taxon>
        <taxon>Basidiomycota</taxon>
        <taxon>Pucciniomycotina</taxon>
        <taxon>Microbotryomycetes</taxon>
        <taxon>Sporidiobolales</taxon>
        <taxon>Sporidiobolaceae</taxon>
        <taxon>Rhodotorula</taxon>
    </lineage>
</organism>
<keyword evidence="4 8" id="KW-0805">Transcription regulation</keyword>
<dbReference type="GO" id="GO:0016592">
    <property type="term" value="C:mediator complex"/>
    <property type="evidence" value="ECO:0007669"/>
    <property type="project" value="InterPro"/>
</dbReference>
<comment type="subcellular location">
    <subcellularLocation>
        <location evidence="1 8">Nucleus</location>
    </subcellularLocation>
</comment>